<reference evidence="1 2" key="1">
    <citation type="journal article" date="2019" name="Environ. Microbiol.">
        <title>Species interactions and distinct microbial communities in high Arctic permafrost affected cryosols are associated with the CH4 and CO2 gas fluxes.</title>
        <authorList>
            <person name="Altshuler I."/>
            <person name="Hamel J."/>
            <person name="Turney S."/>
            <person name="Magnuson E."/>
            <person name="Levesque R."/>
            <person name="Greer C."/>
            <person name="Whyte L.G."/>
        </authorList>
    </citation>
    <scope>NUCLEOTIDE SEQUENCE [LARGE SCALE GENOMIC DNA]</scope>
    <source>
        <strain evidence="1 2">S06.C</strain>
    </source>
</reference>
<dbReference type="AlphaFoldDB" id="A0A502DF07"/>
<comment type="caution">
    <text evidence="1">The sequence shown here is derived from an EMBL/GenBank/DDBJ whole genome shotgun (WGS) entry which is preliminary data.</text>
</comment>
<protein>
    <submittedName>
        <fullName evidence="1">Uncharacterized protein</fullName>
    </submittedName>
</protein>
<accession>A0A502DF07</accession>
<sequence>MEAMRRQVLEKIRDSDALVSEAPGVQDHADRQRVSAWTNFALQNGFDNAVVREGVAHFTNARRSA</sequence>
<dbReference type="Proteomes" id="UP000319212">
    <property type="component" value="Unassembled WGS sequence"/>
</dbReference>
<proteinExistence type="predicted"/>
<dbReference type="EMBL" id="RCZI01000008">
    <property type="protein sequence ID" value="TPG23604.1"/>
    <property type="molecule type" value="Genomic_DNA"/>
</dbReference>
<name>A0A502DF07_9BURK</name>
<evidence type="ECO:0000313" key="1">
    <source>
        <dbReference type="EMBL" id="TPG23604.1"/>
    </source>
</evidence>
<organism evidence="1 2">
    <name type="scientific">Variovorax guangxiensis</name>
    <dbReference type="NCBI Taxonomy" id="1775474"/>
    <lineage>
        <taxon>Bacteria</taxon>
        <taxon>Pseudomonadati</taxon>
        <taxon>Pseudomonadota</taxon>
        <taxon>Betaproteobacteria</taxon>
        <taxon>Burkholderiales</taxon>
        <taxon>Comamonadaceae</taxon>
        <taxon>Variovorax</taxon>
    </lineage>
</organism>
<evidence type="ECO:0000313" key="2">
    <source>
        <dbReference type="Proteomes" id="UP000319212"/>
    </source>
</evidence>
<gene>
    <name evidence="1" type="ORF">EAH82_19600</name>
</gene>